<organism evidence="2 3">
    <name type="scientific">Collimonas fungivorans (strain Ter331)</name>
    <dbReference type="NCBI Taxonomy" id="1005048"/>
    <lineage>
        <taxon>Bacteria</taxon>
        <taxon>Pseudomonadati</taxon>
        <taxon>Pseudomonadota</taxon>
        <taxon>Betaproteobacteria</taxon>
        <taxon>Burkholderiales</taxon>
        <taxon>Oxalobacteraceae</taxon>
        <taxon>Collimonas</taxon>
    </lineage>
</organism>
<dbReference type="HOGENOM" id="CLU_342179_0_0_4"/>
<reference evidence="3" key="6">
    <citation type="submission" date="2011-05" db="EMBL/GenBank/DDBJ databases">
        <title>Complete sequence of Collimonas fungivorans Ter331.</title>
        <authorList>
            <person name="Leveau J.H."/>
        </authorList>
    </citation>
    <scope>NUCLEOTIDE SEQUENCE [LARGE SCALE GENOMIC DNA]</scope>
    <source>
        <strain evidence="3">Ter331</strain>
    </source>
</reference>
<dbReference type="PROSITE" id="PS51184">
    <property type="entry name" value="JMJC"/>
    <property type="match status" value="1"/>
</dbReference>
<dbReference type="Gene3D" id="2.60.120.650">
    <property type="entry name" value="Cupin"/>
    <property type="match status" value="2"/>
</dbReference>
<sequence length="828" mass="92498">MGMPQIPIERGFFDPDSIKNLARLYEHVSAHERAVAEYEYDPVKSPRLMEPLLLKRSFEPKLFDDHLFLKLFECISADAERAISGLFRVYIDGMLSPQYENEVLSTKPLPGEGFEAYVSRATGGRKFGIVVNGVEQWSDTLARLAARLFAPIVEAQGAARSTIEVTLFIGNYGYTPFGIHIDDPYTSVVHFHAGPTTKEMTLFGIKEFHLLNGVTKNCFQPQKLIPHGRTFAIESGDVFLLPPHCYHIGSTEGFSIGVAFALSKYSGATMTKQILQRAVGEKHMTGSLDDVIGRAQADGVSLSDWLRRMGNEYVVQARSRRNLRYSFLCSTEPEATPWQLWERDPDFPLSQLEEGDDLLLFARGNRVRLARNELTLRLVAALPYTAFSIEQLYSALHGDVSRDALSTLVHQLVRVGGVRRITAAEEDCQLLHAPHCHSLVSNSMDIDPSWARRLVVMSEQLSVCAHLPGVMPGYDQVREIIAEMFTRFTPQELPRSRAWVDGGQLYTITDALVELADKPGLTLAQRLAKACRSLHYCVTVNGLSAWHEPFAQHMQIRMLDPLFAELNGAPACGTDFYTFIGNYGYTPFGVHDDTDQSLLWHLGPASKVAYIWPRARYVELTGGTLATVDYEALLPYAQRYELRPGDLLFIPMGDFHVLETRKFSCTMGLTLFPEDVRLECAEALRLLAPDERALQAMAQAPVTLDQWASLRRMAVQSNGYMITPPQLDSMWGVVPDAASLRRCTLRIRPSCPLRTAEVAGRQVLFVRGRVIWGRPNALFGHLCEALASGEQIPFEVLEQQLSGTVQAEAVVDLVRKIATLGGVLIEQH</sequence>
<reference evidence="2 3" key="1">
    <citation type="journal article" date="2004" name="Environ. Microbiol.">
        <title>Phylogeny-function analysis of (meta)genomic libraries: screening for expression of ribosomal RNA genes by large-insert library fluorescent in situ hybridization (LIL-FISH).</title>
        <authorList>
            <person name="Leveau J.H."/>
            <person name="Gerards S."/>
            <person name="de Boer W."/>
            <person name="van Veen J.A."/>
        </authorList>
    </citation>
    <scope>NUCLEOTIDE SEQUENCE [LARGE SCALE GENOMIC DNA]</scope>
    <source>
        <strain evidence="2 3">Ter331</strain>
    </source>
</reference>
<keyword evidence="3" id="KW-1185">Reference proteome</keyword>
<reference evidence="2 3" key="3">
    <citation type="journal article" date="2008" name="FEMS Microbiol. Ecol.">
        <title>Identification and characterization of genes underlying chitinolysis in Collimonas fungivorans Ter331.</title>
        <authorList>
            <person name="Fritsche K."/>
            <person name="de Boer W."/>
            <person name="Gerards S."/>
            <person name="van den Berg M."/>
            <person name="van Veen J.A."/>
            <person name="Leveau J.H."/>
        </authorList>
    </citation>
    <scope>NUCLEOTIDE SEQUENCE [LARGE SCALE GENOMIC DNA]</scope>
    <source>
        <strain evidence="2 3">Ter331</strain>
    </source>
</reference>
<evidence type="ECO:0000313" key="2">
    <source>
        <dbReference type="EMBL" id="AEK61614.1"/>
    </source>
</evidence>
<evidence type="ECO:0000313" key="3">
    <source>
        <dbReference type="Proteomes" id="UP000008392"/>
    </source>
</evidence>
<gene>
    <name evidence="2" type="ordered locus">CFU_1782</name>
</gene>
<dbReference type="AlphaFoldDB" id="G0AGK1"/>
<dbReference type="SUPFAM" id="SSF51197">
    <property type="entry name" value="Clavaminate synthase-like"/>
    <property type="match status" value="2"/>
</dbReference>
<dbReference type="Proteomes" id="UP000008392">
    <property type="component" value="Chromosome"/>
</dbReference>
<reference evidence="2 3" key="5">
    <citation type="journal article" date="2011" name="ISME J.">
        <title>Dual transcriptional profiling of a bacterial/fungal confrontation: Collimonas fungivorans versus Aspergillus niger.</title>
        <authorList>
            <person name="Mela F."/>
            <person name="Fritsche K."/>
            <person name="de Boer W."/>
            <person name="van Veen J.A."/>
            <person name="de Graaff L.H."/>
            <person name="van den Berg M."/>
            <person name="Leveau J.H."/>
        </authorList>
    </citation>
    <scope>NUCLEOTIDE SEQUENCE [LARGE SCALE GENOMIC DNA]</scope>
    <source>
        <strain evidence="2 3">Ter331</strain>
    </source>
</reference>
<reference evidence="2 3" key="2">
    <citation type="journal article" date="2006" name="J. Microbiol. Methods">
        <title>Genomic flank-sequencing of plasposon insertion sites for rapid identification of functional genes.</title>
        <authorList>
            <person name="Leveau J.H."/>
            <person name="Gerards S."/>
            <person name="Fritsche K."/>
            <person name="Zondag G."/>
            <person name="van Veen J.A."/>
        </authorList>
    </citation>
    <scope>NUCLEOTIDE SEQUENCE [LARGE SCALE GENOMIC DNA]</scope>
    <source>
        <strain evidence="2 3">Ter331</strain>
    </source>
</reference>
<proteinExistence type="predicted"/>
<dbReference type="KEGG" id="cfu:CFU_1782"/>
<reference evidence="2 3" key="4">
    <citation type="journal article" date="2010" name="Environ. Microbiol.">
        <title>The bacterial genus Collimonas: mycophagy, weathering and other adaptive solutions to life in oligotrophic soil environments.</title>
        <authorList>
            <person name="Leveau J.H."/>
            <person name="Uroz S."/>
            <person name="de Boer W."/>
        </authorList>
    </citation>
    <scope>NUCLEOTIDE SEQUENCE [LARGE SCALE GENOMIC DNA]</scope>
    <source>
        <strain evidence="2 3">Ter331</strain>
    </source>
</reference>
<dbReference type="eggNOG" id="COG2850">
    <property type="taxonomic scope" value="Bacteria"/>
</dbReference>
<dbReference type="EMBL" id="CP002745">
    <property type="protein sequence ID" value="AEK61614.1"/>
    <property type="molecule type" value="Genomic_DNA"/>
</dbReference>
<accession>G0AGK1</accession>
<dbReference type="InterPro" id="IPR003347">
    <property type="entry name" value="JmjC_dom"/>
</dbReference>
<name>G0AGK1_COLFT</name>
<evidence type="ECO:0000259" key="1">
    <source>
        <dbReference type="PROSITE" id="PS51184"/>
    </source>
</evidence>
<feature type="domain" description="JmjC" evidence="1">
    <location>
        <begin position="137"/>
        <end position="279"/>
    </location>
</feature>
<dbReference type="STRING" id="1005048.CFU_1782"/>
<protein>
    <recommendedName>
        <fullName evidence="1">JmjC domain-containing protein</fullName>
    </recommendedName>
</protein>